<dbReference type="Pfam" id="PF03577">
    <property type="entry name" value="Peptidase_C69"/>
    <property type="match status" value="1"/>
</dbReference>
<dbReference type="GeneID" id="115876348"/>
<dbReference type="Proteomes" id="UP000504635">
    <property type="component" value="Unplaced"/>
</dbReference>
<dbReference type="KEGG" id="soy:115876348"/>
<dbReference type="GO" id="GO:0070004">
    <property type="term" value="F:cysteine-type exopeptidase activity"/>
    <property type="evidence" value="ECO:0007669"/>
    <property type="project" value="InterPro"/>
</dbReference>
<dbReference type="GO" id="GO:0006508">
    <property type="term" value="P:proteolysis"/>
    <property type="evidence" value="ECO:0007669"/>
    <property type="project" value="InterPro"/>
</dbReference>
<dbReference type="InterPro" id="IPR005322">
    <property type="entry name" value="Peptidase_C69"/>
</dbReference>
<comment type="similarity">
    <text evidence="1">Belongs to the peptidase C69 family. Secernin subfamily.</text>
</comment>
<reference evidence="3" key="1">
    <citation type="submission" date="2025-08" db="UniProtKB">
        <authorList>
            <consortium name="RefSeq"/>
        </authorList>
    </citation>
    <scope>IDENTIFICATION</scope>
    <source>
        <tissue evidence="3">Gonads</tissue>
    </source>
</reference>
<evidence type="ECO:0000313" key="3">
    <source>
        <dbReference type="RefSeq" id="XP_030747945.1"/>
    </source>
</evidence>
<evidence type="ECO:0000256" key="1">
    <source>
        <dbReference type="ARBA" id="ARBA00005705"/>
    </source>
</evidence>
<dbReference type="Gene3D" id="3.60.60.10">
    <property type="entry name" value="Penicillin V Acylase, Chain A"/>
    <property type="match status" value="1"/>
</dbReference>
<dbReference type="PANTHER" id="PTHR12994">
    <property type="entry name" value="SECERNIN"/>
    <property type="match status" value="1"/>
</dbReference>
<protein>
    <submittedName>
        <fullName evidence="3">Secernin-3</fullName>
    </submittedName>
</protein>
<evidence type="ECO:0000313" key="2">
    <source>
        <dbReference type="Proteomes" id="UP000504635"/>
    </source>
</evidence>
<dbReference type="OrthoDB" id="5175656at2759"/>
<dbReference type="InParanoid" id="A0A6J2XAF3"/>
<sequence length="391" mass="43651">MAKPRSCDTFVVLPPLTQHGVVFGKNSDRPQGEIQEVIYIPATEKSGPTKCTYIEIEPVDVTKAVILSKPNWMWGAEMGANECGVVIGNEAIWTNDMDGDNNPNVKRLLGMDLVRLGLERSCSAVEALDVITDLLEKYGQGGPCSKTDNSFAYFNSFLIADPACAWVLETCGKHWVAEKITSGFRNISNILTITTKIDRKSKGIEEYAKSKNLWDGAGEFNFCEIFSGEKKPGDIRYLKGKALLEKYACSNGFRETDMFKVLRDKESGICRDCDDAFPTAGSQVSTLSSTRPSVHWFTATPDPSRSVFKPFIFTKNVKISKHTICPDKNSPHMLYTLYKDAEYKGVQDLLHGMESDCVKELDQVISTVGEDLSEFDELLKDCVETEVKFYR</sequence>
<name>A0A6J2XAF3_SITOR</name>
<accession>A0A6J2XAF3</accession>
<organism evidence="2 3">
    <name type="scientific">Sitophilus oryzae</name>
    <name type="common">Rice weevil</name>
    <name type="synonym">Curculio oryzae</name>
    <dbReference type="NCBI Taxonomy" id="7048"/>
    <lineage>
        <taxon>Eukaryota</taxon>
        <taxon>Metazoa</taxon>
        <taxon>Ecdysozoa</taxon>
        <taxon>Arthropoda</taxon>
        <taxon>Hexapoda</taxon>
        <taxon>Insecta</taxon>
        <taxon>Pterygota</taxon>
        <taxon>Neoptera</taxon>
        <taxon>Endopterygota</taxon>
        <taxon>Coleoptera</taxon>
        <taxon>Polyphaga</taxon>
        <taxon>Cucujiformia</taxon>
        <taxon>Curculionidae</taxon>
        <taxon>Dryophthorinae</taxon>
        <taxon>Sitophilus</taxon>
    </lineage>
</organism>
<dbReference type="AlphaFoldDB" id="A0A6J2XAF3"/>
<dbReference type="PANTHER" id="PTHR12994:SF17">
    <property type="entry name" value="LD30995P"/>
    <property type="match status" value="1"/>
</dbReference>
<dbReference type="RefSeq" id="XP_030747945.1">
    <property type="nucleotide sequence ID" value="XM_030892085.1"/>
</dbReference>
<keyword evidence="2" id="KW-1185">Reference proteome</keyword>
<dbReference type="FunCoup" id="A0A6J2XAF3">
    <property type="interactions" value="15"/>
</dbReference>
<dbReference type="GO" id="GO:0016805">
    <property type="term" value="F:dipeptidase activity"/>
    <property type="evidence" value="ECO:0007669"/>
    <property type="project" value="InterPro"/>
</dbReference>
<proteinExistence type="inferred from homology"/>
<gene>
    <name evidence="3" type="primary">LOC115876348</name>
</gene>